<dbReference type="GO" id="GO:0016836">
    <property type="term" value="F:hydro-lyase activity"/>
    <property type="evidence" value="ECO:0007669"/>
    <property type="project" value="InterPro"/>
</dbReference>
<sequence>MKKITKTILASTLAATMLMTSGTGAFAATAVKPVPTVAAEAAKKPQAKKFESRLDEIIARGYILVGTPGDYKPFTYLNPKTNEFEGYDIDAMKEFAKSLGVEARFVQTSWPALMDDLLANKFDIAVGGVTRNTDRQKKAHMSDPYIMFGKAPLIRAEDKDKYKSVADINKPEVRIGVNPGGTNEKFVREHLTKATVTVEQNNLDIPGLVASGKYDVMITDTLEAIVYSKADSRLYAALTDNPFTKSEKAYMIHRGDTIFANYLDLWMDEMKLQGKFDELYNKWVK</sequence>
<dbReference type="CDD" id="cd01069">
    <property type="entry name" value="PBP2_PheC"/>
    <property type="match status" value="1"/>
</dbReference>
<dbReference type="Pfam" id="PF00497">
    <property type="entry name" value="SBP_bac_3"/>
    <property type="match status" value="1"/>
</dbReference>
<dbReference type="PANTHER" id="PTHR35936">
    <property type="entry name" value="MEMBRANE-BOUND LYTIC MUREIN TRANSGLYCOSYLASE F"/>
    <property type="match status" value="1"/>
</dbReference>
<protein>
    <submittedName>
        <fullName evidence="4">Cyclohexadienyl dehydratase</fullName>
    </submittedName>
</protein>
<gene>
    <name evidence="4" type="ORF">BP422_23775</name>
</gene>
<feature type="domain" description="Solute-binding protein family 3/N-terminal" evidence="3">
    <location>
        <begin position="62"/>
        <end position="285"/>
    </location>
</feature>
<dbReference type="InterPro" id="IPR037298">
    <property type="entry name" value="PheC_PBP2"/>
</dbReference>
<evidence type="ECO:0000313" key="4">
    <source>
        <dbReference type="EMBL" id="ASJ56314.1"/>
    </source>
</evidence>
<dbReference type="InterPro" id="IPR001638">
    <property type="entry name" value="Solute-binding_3/MltF_N"/>
</dbReference>
<evidence type="ECO:0000259" key="3">
    <source>
        <dbReference type="SMART" id="SM00062"/>
    </source>
</evidence>
<dbReference type="SMART" id="SM00062">
    <property type="entry name" value="PBPb"/>
    <property type="match status" value="1"/>
</dbReference>
<feature type="signal peptide" evidence="2">
    <location>
        <begin position="1"/>
        <end position="27"/>
    </location>
</feature>
<dbReference type="Gene3D" id="3.40.190.10">
    <property type="entry name" value="Periplasmic binding protein-like II"/>
    <property type="match status" value="2"/>
</dbReference>
<dbReference type="RefSeq" id="WP_088909892.1">
    <property type="nucleotide sequence ID" value="NZ_CP018145.1"/>
</dbReference>
<evidence type="ECO:0000256" key="1">
    <source>
        <dbReference type="ARBA" id="ARBA00022729"/>
    </source>
</evidence>
<feature type="chain" id="PRO_5012149012" evidence="2">
    <location>
        <begin position="28"/>
        <end position="285"/>
    </location>
</feature>
<evidence type="ECO:0000256" key="2">
    <source>
        <dbReference type="SAM" id="SignalP"/>
    </source>
</evidence>
<dbReference type="Proteomes" id="UP000197781">
    <property type="component" value="Chromosome"/>
</dbReference>
<organism evidence="4 5">
    <name type="scientific">Brevibacillus formosus</name>
    <dbReference type="NCBI Taxonomy" id="54913"/>
    <lineage>
        <taxon>Bacteria</taxon>
        <taxon>Bacillati</taxon>
        <taxon>Bacillota</taxon>
        <taxon>Bacilli</taxon>
        <taxon>Bacillales</taxon>
        <taxon>Paenibacillaceae</taxon>
        <taxon>Brevibacillus</taxon>
    </lineage>
</organism>
<accession>A0A220MME8</accession>
<dbReference type="AlphaFoldDB" id="A0A220MME8"/>
<dbReference type="KEGG" id="bfm:BP422_23775"/>
<keyword evidence="1 2" id="KW-0732">Signal</keyword>
<reference evidence="4 5" key="1">
    <citation type="submission" date="2016-11" db="EMBL/GenBank/DDBJ databases">
        <authorList>
            <person name="Jaros S."/>
            <person name="Januszkiewicz K."/>
            <person name="Wedrychowicz H."/>
        </authorList>
    </citation>
    <scope>NUCLEOTIDE SEQUENCE [LARGE SCALE GENOMIC DNA]</scope>
    <source>
        <strain evidence="4 5">NF2</strain>
    </source>
</reference>
<evidence type="ECO:0000313" key="5">
    <source>
        <dbReference type="Proteomes" id="UP000197781"/>
    </source>
</evidence>
<proteinExistence type="predicted"/>
<dbReference type="SUPFAM" id="SSF53850">
    <property type="entry name" value="Periplasmic binding protein-like II"/>
    <property type="match status" value="1"/>
</dbReference>
<dbReference type="EMBL" id="CP018145">
    <property type="protein sequence ID" value="ASJ56314.1"/>
    <property type="molecule type" value="Genomic_DNA"/>
</dbReference>
<name>A0A220MME8_9BACL</name>
<dbReference type="PANTHER" id="PTHR35936:SF19">
    <property type="entry name" value="AMINO-ACID-BINDING PROTEIN YXEM-RELATED"/>
    <property type="match status" value="1"/>
</dbReference>